<keyword evidence="2" id="KW-1185">Reference proteome</keyword>
<dbReference type="Proteomes" id="UP001206312">
    <property type="component" value="Unassembled WGS sequence"/>
</dbReference>
<gene>
    <name evidence="1" type="ORF">NG653_14660</name>
</gene>
<name>A0ABT1B1C9_9FLAO</name>
<dbReference type="EMBL" id="JAMXIB010000037">
    <property type="protein sequence ID" value="MCO5726094.1"/>
    <property type="molecule type" value="Genomic_DNA"/>
</dbReference>
<feature type="non-terminal residue" evidence="1">
    <location>
        <position position="133"/>
    </location>
</feature>
<accession>A0ABT1B1C9</accession>
<sequence>STTAASNPYDNTISGLAATNVQAAIDEINAAAGTVSLTDNGDGTYDFTDAGGNVTTIADTSLSTLVDNGDGTYTYTDEGGATQVISTTAASNPYDNTASGLAATDVQAAIDEINAAAGTVSLVDNGDGTYDFT</sequence>
<organism evidence="1 2">
    <name type="scientific">Robiginitalea marina</name>
    <dbReference type="NCBI Taxonomy" id="2954105"/>
    <lineage>
        <taxon>Bacteria</taxon>
        <taxon>Pseudomonadati</taxon>
        <taxon>Bacteroidota</taxon>
        <taxon>Flavobacteriia</taxon>
        <taxon>Flavobacteriales</taxon>
        <taxon>Flavobacteriaceae</taxon>
        <taxon>Robiginitalea</taxon>
    </lineage>
</organism>
<evidence type="ECO:0000313" key="1">
    <source>
        <dbReference type="EMBL" id="MCO5726094.1"/>
    </source>
</evidence>
<evidence type="ECO:0000313" key="2">
    <source>
        <dbReference type="Proteomes" id="UP001206312"/>
    </source>
</evidence>
<comment type="caution">
    <text evidence="1">The sequence shown here is derived from an EMBL/GenBank/DDBJ whole genome shotgun (WGS) entry which is preliminary data.</text>
</comment>
<feature type="non-terminal residue" evidence="1">
    <location>
        <position position="1"/>
    </location>
</feature>
<dbReference type="RefSeq" id="WP_252742458.1">
    <property type="nucleotide sequence ID" value="NZ_JAMXIB010000037.1"/>
</dbReference>
<evidence type="ECO:0008006" key="3">
    <source>
        <dbReference type="Google" id="ProtNLM"/>
    </source>
</evidence>
<reference evidence="1 2" key="1">
    <citation type="submission" date="2022-06" db="EMBL/GenBank/DDBJ databases">
        <authorList>
            <person name="Xuan X."/>
        </authorList>
    </citation>
    <scope>NUCLEOTIDE SEQUENCE [LARGE SCALE GENOMIC DNA]</scope>
    <source>
        <strain evidence="1 2">2V75</strain>
    </source>
</reference>
<proteinExistence type="predicted"/>
<protein>
    <recommendedName>
        <fullName evidence="3">RapA2 cadherin-like domain-containing protein</fullName>
    </recommendedName>
</protein>